<dbReference type="HOGENOM" id="CLU_2373493_0_0_1"/>
<dbReference type="InterPro" id="IPR036396">
    <property type="entry name" value="Cyt_P450_sf"/>
</dbReference>
<dbReference type="GO" id="GO:0004497">
    <property type="term" value="F:monooxygenase activity"/>
    <property type="evidence" value="ECO:0007669"/>
    <property type="project" value="InterPro"/>
</dbReference>
<dbReference type="EMBL" id="JH930472">
    <property type="protein sequence ID" value="EKM55763.1"/>
    <property type="molecule type" value="Genomic_DNA"/>
</dbReference>
<keyword evidence="3" id="KW-1185">Reference proteome</keyword>
<keyword evidence="1" id="KW-0732">Signal</keyword>
<dbReference type="InParanoid" id="K5VW32"/>
<protein>
    <submittedName>
        <fullName evidence="2">Uncharacterized protein</fullName>
    </submittedName>
</protein>
<reference evidence="2 3" key="1">
    <citation type="journal article" date="2012" name="BMC Genomics">
        <title>Comparative genomics of the white-rot fungi, Phanerochaete carnosa and P. chrysosporium, to elucidate the genetic basis of the distinct wood types they colonize.</title>
        <authorList>
            <person name="Suzuki H."/>
            <person name="MacDonald J."/>
            <person name="Syed K."/>
            <person name="Salamov A."/>
            <person name="Hori C."/>
            <person name="Aerts A."/>
            <person name="Henrissat B."/>
            <person name="Wiebenga A."/>
            <person name="vanKuyk P.A."/>
            <person name="Barry K."/>
            <person name="Lindquist E."/>
            <person name="LaButti K."/>
            <person name="Lapidus A."/>
            <person name="Lucas S."/>
            <person name="Coutinho P."/>
            <person name="Gong Y."/>
            <person name="Samejima M."/>
            <person name="Mahadevan R."/>
            <person name="Abou-Zaid M."/>
            <person name="de Vries R.P."/>
            <person name="Igarashi K."/>
            <person name="Yadav J.S."/>
            <person name="Grigoriev I.V."/>
            <person name="Master E.R."/>
        </authorList>
    </citation>
    <scope>NUCLEOTIDE SEQUENCE [LARGE SCALE GENOMIC DNA]</scope>
    <source>
        <strain evidence="2 3">HHB-10118-sp</strain>
    </source>
</reference>
<feature type="signal peptide" evidence="1">
    <location>
        <begin position="1"/>
        <end position="25"/>
    </location>
</feature>
<proteinExistence type="predicted"/>
<dbReference type="GO" id="GO:0020037">
    <property type="term" value="F:heme binding"/>
    <property type="evidence" value="ECO:0007669"/>
    <property type="project" value="InterPro"/>
</dbReference>
<dbReference type="KEGG" id="pco:PHACADRAFT_256622"/>
<dbReference type="GeneID" id="18916629"/>
<dbReference type="AlphaFoldDB" id="K5VW32"/>
<evidence type="ECO:0000256" key="1">
    <source>
        <dbReference type="SAM" id="SignalP"/>
    </source>
</evidence>
<dbReference type="RefSeq" id="XP_007396081.1">
    <property type="nucleotide sequence ID" value="XM_007396019.1"/>
</dbReference>
<sequence length="95" mass="10341">MPSTLIAAAFIFLAVLLAYHRPAKAKRVKLPPGPPADPIIGHLRVFPRTDLGKTFHEWSKRYGKSLSVCASLICPQHAPQAMLSTSIFSASPSLF</sequence>
<dbReference type="Gene3D" id="1.10.630.10">
    <property type="entry name" value="Cytochrome P450"/>
    <property type="match status" value="1"/>
</dbReference>
<dbReference type="SUPFAM" id="SSF48264">
    <property type="entry name" value="Cytochrome P450"/>
    <property type="match status" value="1"/>
</dbReference>
<dbReference type="OrthoDB" id="1055148at2759"/>
<gene>
    <name evidence="2" type="ORF">PHACADRAFT_256622</name>
</gene>
<dbReference type="Proteomes" id="UP000008370">
    <property type="component" value="Unassembled WGS sequence"/>
</dbReference>
<accession>K5VW32</accession>
<evidence type="ECO:0000313" key="2">
    <source>
        <dbReference type="EMBL" id="EKM55763.1"/>
    </source>
</evidence>
<feature type="chain" id="PRO_5003885185" evidence="1">
    <location>
        <begin position="26"/>
        <end position="95"/>
    </location>
</feature>
<evidence type="ECO:0000313" key="3">
    <source>
        <dbReference type="Proteomes" id="UP000008370"/>
    </source>
</evidence>
<dbReference type="GO" id="GO:0016705">
    <property type="term" value="F:oxidoreductase activity, acting on paired donors, with incorporation or reduction of molecular oxygen"/>
    <property type="evidence" value="ECO:0007669"/>
    <property type="project" value="InterPro"/>
</dbReference>
<name>K5VW32_PHACS</name>
<dbReference type="GO" id="GO:0005506">
    <property type="term" value="F:iron ion binding"/>
    <property type="evidence" value="ECO:0007669"/>
    <property type="project" value="InterPro"/>
</dbReference>
<organism evidence="2 3">
    <name type="scientific">Phanerochaete carnosa (strain HHB-10118-sp)</name>
    <name type="common">White-rot fungus</name>
    <name type="synonym">Peniophora carnosa</name>
    <dbReference type="NCBI Taxonomy" id="650164"/>
    <lineage>
        <taxon>Eukaryota</taxon>
        <taxon>Fungi</taxon>
        <taxon>Dikarya</taxon>
        <taxon>Basidiomycota</taxon>
        <taxon>Agaricomycotina</taxon>
        <taxon>Agaricomycetes</taxon>
        <taxon>Polyporales</taxon>
        <taxon>Phanerochaetaceae</taxon>
        <taxon>Phanerochaete</taxon>
    </lineage>
</organism>